<gene>
    <name evidence="4" type="ORF">CEUTPL_LOCUS10649</name>
</gene>
<dbReference type="FunFam" id="3.40.50.720:FF:000178">
    <property type="entry name" value="Saccharopine dehydrogenase-like oxidoreductase"/>
    <property type="match status" value="1"/>
</dbReference>
<protein>
    <recommendedName>
        <fullName evidence="3">Saccharopine dehydrogenase NADP binding domain-containing protein</fullName>
    </recommendedName>
</protein>
<feature type="domain" description="Saccharopine dehydrogenase NADP binding" evidence="3">
    <location>
        <begin position="7"/>
        <end position="142"/>
    </location>
</feature>
<proteinExistence type="inferred from homology"/>
<evidence type="ECO:0000313" key="5">
    <source>
        <dbReference type="Proteomes" id="UP001152799"/>
    </source>
</evidence>
<organism evidence="4 5">
    <name type="scientific">Ceutorhynchus assimilis</name>
    <name type="common">cabbage seed weevil</name>
    <dbReference type="NCBI Taxonomy" id="467358"/>
    <lineage>
        <taxon>Eukaryota</taxon>
        <taxon>Metazoa</taxon>
        <taxon>Ecdysozoa</taxon>
        <taxon>Arthropoda</taxon>
        <taxon>Hexapoda</taxon>
        <taxon>Insecta</taxon>
        <taxon>Pterygota</taxon>
        <taxon>Neoptera</taxon>
        <taxon>Endopterygota</taxon>
        <taxon>Coleoptera</taxon>
        <taxon>Polyphaga</taxon>
        <taxon>Cucujiformia</taxon>
        <taxon>Curculionidae</taxon>
        <taxon>Ceutorhynchinae</taxon>
        <taxon>Ceutorhynchus</taxon>
    </lineage>
</organism>
<dbReference type="OrthoDB" id="10268090at2759"/>
<feature type="transmembrane region" description="Helical" evidence="2">
    <location>
        <begin position="7"/>
        <end position="25"/>
    </location>
</feature>
<reference evidence="4" key="1">
    <citation type="submission" date="2022-01" db="EMBL/GenBank/DDBJ databases">
        <authorList>
            <person name="King R."/>
        </authorList>
    </citation>
    <scope>NUCLEOTIDE SEQUENCE</scope>
</reference>
<dbReference type="EMBL" id="OU892282">
    <property type="protein sequence ID" value="CAG9770192.1"/>
    <property type="molecule type" value="Genomic_DNA"/>
</dbReference>
<dbReference type="SUPFAM" id="SSF51735">
    <property type="entry name" value="NAD(P)-binding Rossmann-fold domains"/>
    <property type="match status" value="1"/>
</dbReference>
<dbReference type="InterPro" id="IPR036291">
    <property type="entry name" value="NAD(P)-bd_dom_sf"/>
</dbReference>
<dbReference type="Pfam" id="PF03435">
    <property type="entry name" value="Sacchrp_dh_NADP"/>
    <property type="match status" value="1"/>
</dbReference>
<evidence type="ECO:0000256" key="2">
    <source>
        <dbReference type="SAM" id="Phobius"/>
    </source>
</evidence>
<evidence type="ECO:0000259" key="3">
    <source>
        <dbReference type="Pfam" id="PF03435"/>
    </source>
</evidence>
<dbReference type="GO" id="GO:0005886">
    <property type="term" value="C:plasma membrane"/>
    <property type="evidence" value="ECO:0007669"/>
    <property type="project" value="TreeGrafter"/>
</dbReference>
<sequence length="434" mass="48434">MENRLDIILFGATGFTGIHCIPYIVKHAKENGRNMSWGVAGRSQKKLKAALKEMGEKLEANFDEIPIIIADVNDYDSLVNMGKRTKLVINCCGPYRFYGDVVVKACIEAGAHHVDVSGEPEYMERVQVEQHDAALEKGVYAISACGLDSIPLDLGVVFLQENFEGTLNSVESYLKTWSESESSGPSVNYGTWESAVHSVANSSELRNIRKLYNEKFKRTPTYSPKLPKLIAPHQPKVGNGWALPFLGADRSVARRTQGFLYNNDNVRPVQVETYFVLPSILHVLGIMIFGLIFKLFTSFNYGRKLLLDYPEFFTAGFFSKQSPSEEKVQSTWFSIDFYGEGWKEKLTDKDDQYSKPVDRCIKAQVKGRNPGYGSTCLSLVLAGIVLLTETDKMANKGKGGIYPPGAAFAKTSLVKQLNENELTFKVLSQEDIKN</sequence>
<dbReference type="GO" id="GO:0005811">
    <property type="term" value="C:lipid droplet"/>
    <property type="evidence" value="ECO:0007669"/>
    <property type="project" value="TreeGrafter"/>
</dbReference>
<keyword evidence="5" id="KW-1185">Reference proteome</keyword>
<dbReference type="GO" id="GO:0009247">
    <property type="term" value="P:glycolipid biosynthetic process"/>
    <property type="evidence" value="ECO:0007669"/>
    <property type="project" value="TreeGrafter"/>
</dbReference>
<keyword evidence="2" id="KW-0472">Membrane</keyword>
<dbReference type="PANTHER" id="PTHR12286">
    <property type="entry name" value="SACCHAROPINE DEHYDROGENASE-LIKE OXIDOREDUCTASE"/>
    <property type="match status" value="1"/>
</dbReference>
<feature type="transmembrane region" description="Helical" evidence="2">
    <location>
        <begin position="274"/>
        <end position="296"/>
    </location>
</feature>
<accession>A0A9N9MTM6</accession>
<dbReference type="AlphaFoldDB" id="A0A9N9MTM6"/>
<comment type="similarity">
    <text evidence="1">Belongs to the saccharopine dehydrogenase family.</text>
</comment>
<name>A0A9N9MTM6_9CUCU</name>
<dbReference type="PANTHER" id="PTHR12286:SF5">
    <property type="entry name" value="SACCHAROPINE DEHYDROGENASE-LIKE OXIDOREDUCTASE"/>
    <property type="match status" value="1"/>
</dbReference>
<dbReference type="Gene3D" id="3.40.50.720">
    <property type="entry name" value="NAD(P)-binding Rossmann-like Domain"/>
    <property type="match status" value="1"/>
</dbReference>
<dbReference type="InterPro" id="IPR005097">
    <property type="entry name" value="Sacchrp_dh_NADP-bd"/>
</dbReference>
<keyword evidence="2" id="KW-1133">Transmembrane helix</keyword>
<evidence type="ECO:0000313" key="4">
    <source>
        <dbReference type="EMBL" id="CAG9770192.1"/>
    </source>
</evidence>
<evidence type="ECO:0000256" key="1">
    <source>
        <dbReference type="ARBA" id="ARBA00038048"/>
    </source>
</evidence>
<keyword evidence="2" id="KW-0812">Transmembrane</keyword>
<dbReference type="Proteomes" id="UP001152799">
    <property type="component" value="Chromosome 6"/>
</dbReference>
<dbReference type="InterPro" id="IPR051276">
    <property type="entry name" value="Saccharopine_DH-like_oxidrdct"/>
</dbReference>
<dbReference type="GO" id="GO:0005739">
    <property type="term" value="C:mitochondrion"/>
    <property type="evidence" value="ECO:0007669"/>
    <property type="project" value="TreeGrafter"/>
</dbReference>